<dbReference type="RefSeq" id="WP_136554805.1">
    <property type="nucleotide sequence ID" value="NZ_STGJ01000015.1"/>
</dbReference>
<dbReference type="AlphaFoldDB" id="A0A4T0UMM5"/>
<evidence type="ECO:0000256" key="1">
    <source>
        <dbReference type="ARBA" id="ARBA00022503"/>
    </source>
</evidence>
<dbReference type="GO" id="GO:0006527">
    <property type="term" value="P:L-arginine catabolic process"/>
    <property type="evidence" value="ECO:0007669"/>
    <property type="project" value="InterPro"/>
</dbReference>
<proteinExistence type="predicted"/>
<dbReference type="GO" id="GO:0008791">
    <property type="term" value="F:arginine N-succinyltransferase activity"/>
    <property type="evidence" value="ECO:0007669"/>
    <property type="project" value="InterPro"/>
</dbReference>
<dbReference type="Pfam" id="PF04958">
    <property type="entry name" value="AstA"/>
    <property type="match status" value="1"/>
</dbReference>
<sequence length="342" mass="36277">MLVFRPVTEQDLAAVHALAAQSPVGVTSLQGSRARLAERIRQSESALSGDIRFRGEERYLFVLEDSTSGELAGVAGIDASAGFGEPFYCFRNDTLSHSSASLGLANRVHVLTLCHDLSDASLLTAFYAGPGAGRAGTELLSLARLMFVACHPQRFADTVVSTMLGVTEADDVSPFWDSVGRVYFGIDYAEAERICGEHGRRALASQMPQQPIYVPLLSESAQLVMGEVGEEARVGYDILYGDGFEVEDYIDAFDGGPVLLGRVSALRSTAASRTWPVASGAPEAPEAGTEWLLANTGTATFRAVRARASLEAGMLRVGPAAMAALQLGEGAWVRALPCGEGQ</sequence>
<dbReference type="InterPro" id="IPR007041">
    <property type="entry name" value="Arg_succinylTrfase_AstA/AruG"/>
</dbReference>
<evidence type="ECO:0000313" key="4">
    <source>
        <dbReference type="EMBL" id="TIC79837.1"/>
    </source>
</evidence>
<dbReference type="OrthoDB" id="21121at2"/>
<dbReference type="SUPFAM" id="SSF55729">
    <property type="entry name" value="Acyl-CoA N-acyltransferases (Nat)"/>
    <property type="match status" value="1"/>
</dbReference>
<keyword evidence="2 4" id="KW-0808">Transferase</keyword>
<comment type="caution">
    <text evidence="4">The sequence shown here is derived from an EMBL/GenBank/DDBJ whole genome shotgun (WGS) entry which is preliminary data.</text>
</comment>
<keyword evidence="5" id="KW-1185">Reference proteome</keyword>
<reference evidence="4 5" key="1">
    <citation type="submission" date="2019-04" db="EMBL/GenBank/DDBJ databases">
        <title>Crenobacter sp. nov.</title>
        <authorList>
            <person name="Shi S."/>
        </authorList>
    </citation>
    <scope>NUCLEOTIDE SEQUENCE [LARGE SCALE GENOMIC DNA]</scope>
    <source>
        <strain evidence="4 5">GY 70310</strain>
    </source>
</reference>
<keyword evidence="1" id="KW-0056">Arginine metabolism</keyword>
<dbReference type="InterPro" id="IPR016181">
    <property type="entry name" value="Acyl_CoA_acyltransferase"/>
</dbReference>
<dbReference type="Proteomes" id="UP000308891">
    <property type="component" value="Unassembled WGS sequence"/>
</dbReference>
<dbReference type="EMBL" id="STGJ01000015">
    <property type="protein sequence ID" value="TIC79837.1"/>
    <property type="molecule type" value="Genomic_DNA"/>
</dbReference>
<protein>
    <submittedName>
        <fullName evidence="4">Arginine N-succinyltransferase</fullName>
    </submittedName>
</protein>
<dbReference type="NCBIfam" id="TIGR03243">
    <property type="entry name" value="arg_catab_AOST"/>
    <property type="match status" value="1"/>
</dbReference>
<evidence type="ECO:0000313" key="5">
    <source>
        <dbReference type="Proteomes" id="UP000308891"/>
    </source>
</evidence>
<evidence type="ECO:0000256" key="3">
    <source>
        <dbReference type="ARBA" id="ARBA00023315"/>
    </source>
</evidence>
<name>A0A4T0UMM5_9NEIS</name>
<keyword evidence="3" id="KW-0012">Acyltransferase</keyword>
<dbReference type="PANTHER" id="PTHR30420:SF1">
    <property type="entry name" value="ARGININE N-SUCCINYLTRANSFERASE"/>
    <property type="match status" value="1"/>
</dbReference>
<gene>
    <name evidence="4" type="ORF">E5K04_13000</name>
</gene>
<dbReference type="Gene3D" id="2.40.40.20">
    <property type="match status" value="1"/>
</dbReference>
<accession>A0A4T0UMM5</accession>
<organism evidence="4 5">
    <name type="scientific">Crenobacter intestini</name>
    <dbReference type="NCBI Taxonomy" id="2563443"/>
    <lineage>
        <taxon>Bacteria</taxon>
        <taxon>Pseudomonadati</taxon>
        <taxon>Pseudomonadota</taxon>
        <taxon>Betaproteobacteria</taxon>
        <taxon>Neisseriales</taxon>
        <taxon>Neisseriaceae</taxon>
        <taxon>Crenobacter</taxon>
    </lineage>
</organism>
<dbReference type="PANTHER" id="PTHR30420">
    <property type="entry name" value="N-SUCCINYLARGININE DIHYDROLASE"/>
    <property type="match status" value="1"/>
</dbReference>
<evidence type="ECO:0000256" key="2">
    <source>
        <dbReference type="ARBA" id="ARBA00022679"/>
    </source>
</evidence>